<evidence type="ECO:0000313" key="4">
    <source>
        <dbReference type="EMBL" id="UVI37689.1"/>
    </source>
</evidence>
<dbReference type="RefSeq" id="WP_265420226.1">
    <property type="nucleotide sequence ID" value="NZ_CP093443.1"/>
</dbReference>
<dbReference type="Gene3D" id="3.30.479.30">
    <property type="entry name" value="Band 7 domain"/>
    <property type="match status" value="1"/>
</dbReference>
<dbReference type="InterPro" id="IPR036013">
    <property type="entry name" value="Band_7/SPFH_dom_sf"/>
</dbReference>
<evidence type="ECO:0000259" key="3">
    <source>
        <dbReference type="SMART" id="SM00244"/>
    </source>
</evidence>
<evidence type="ECO:0000256" key="1">
    <source>
        <dbReference type="SAM" id="MobiDB-lite"/>
    </source>
</evidence>
<feature type="compositionally biased region" description="Low complexity" evidence="1">
    <location>
        <begin position="1"/>
        <end position="16"/>
    </location>
</feature>
<organism evidence="4 5">
    <name type="scientific">Brevibacterium spongiae</name>
    <dbReference type="NCBI Taxonomy" id="2909672"/>
    <lineage>
        <taxon>Bacteria</taxon>
        <taxon>Bacillati</taxon>
        <taxon>Actinomycetota</taxon>
        <taxon>Actinomycetes</taxon>
        <taxon>Micrococcales</taxon>
        <taxon>Brevibacteriaceae</taxon>
        <taxon>Brevibacterium</taxon>
    </lineage>
</organism>
<dbReference type="Proteomes" id="UP001064879">
    <property type="component" value="Chromosome"/>
</dbReference>
<keyword evidence="5" id="KW-1185">Reference proteome</keyword>
<dbReference type="PANTHER" id="PTHR43446">
    <property type="entry name" value="MEMBRANE PROTEIN-RELATED"/>
    <property type="match status" value="1"/>
</dbReference>
<dbReference type="PANTHER" id="PTHR43446:SF1">
    <property type="entry name" value="BAND 7 DOMAIN-CONTAINING PROTEIN"/>
    <property type="match status" value="1"/>
</dbReference>
<keyword evidence="2" id="KW-0812">Transmembrane</keyword>
<reference evidence="4" key="1">
    <citation type="submission" date="2022-03" db="EMBL/GenBank/DDBJ databases">
        <title>Brevibacterium spongiae sp. nov., isolated from marine sponge.</title>
        <authorList>
            <person name="Li Z."/>
            <person name="Zhang M."/>
        </authorList>
    </citation>
    <scope>NUCLEOTIDE SEQUENCE</scope>
    <source>
        <strain evidence="4">WHS-Z9</strain>
    </source>
</reference>
<evidence type="ECO:0000256" key="2">
    <source>
        <dbReference type="SAM" id="Phobius"/>
    </source>
</evidence>
<accession>A0ABY5SX04</accession>
<gene>
    <name evidence="4" type="ORF">L1F31_08585</name>
</gene>
<name>A0ABY5SX04_9MICO</name>
<keyword evidence="2" id="KW-1133">Transmembrane helix</keyword>
<feature type="transmembrane region" description="Helical" evidence="2">
    <location>
        <begin position="189"/>
        <end position="210"/>
    </location>
</feature>
<feature type="region of interest" description="Disordered" evidence="1">
    <location>
        <begin position="1"/>
        <end position="151"/>
    </location>
</feature>
<dbReference type="InterPro" id="IPR001107">
    <property type="entry name" value="Band_7"/>
</dbReference>
<proteinExistence type="predicted"/>
<dbReference type="SMART" id="SM00244">
    <property type="entry name" value="PHB"/>
    <property type="match status" value="1"/>
</dbReference>
<keyword evidence="2" id="KW-0472">Membrane</keyword>
<sequence>MTQNPQQPGPRQNQPPNRGPVPSGDPAPHYQAGYSQQAAYPGSEPVTNPNGHYGSQGSQAGSSGVADSGQAYGPPAGAQANTGAPQHHGVGANPASPIPPETRRPGSDSRRRRSEQGPASAQRPVSAQPPASGPGGAAPARLVSPEGERVREKPAGGVSGYFAIVGAIALLLLALILAVIGFVMTFAQAAVGVILIVFGVISFIASMFLFKGCTSVAPGHAVVLQLYGKYVGTVRQSGLRFVNPFYTKDQVSTRIRNHETSTLKVNDLDGNPIEIGAVVVWQVKDTAQAMFEVDDFEEFVAIQAETAVRHIANSYAYDSSDPRRMSLRDNADEITSKLSDEVAARVMAAGVTVIESRITQLAYAPEIARAMLQRQQATAVVAARQLIVEGAVGMVETAIEQIEGRQIVKLGQAERSDLVSNLMIVLCGDQAAQPTISTSRNQQSGG</sequence>
<dbReference type="CDD" id="cd03402">
    <property type="entry name" value="SPFH_like_u2"/>
    <property type="match status" value="1"/>
</dbReference>
<protein>
    <submittedName>
        <fullName evidence="4">SPFH domain-containing protein</fullName>
    </submittedName>
</protein>
<dbReference type="EMBL" id="CP093443">
    <property type="protein sequence ID" value="UVI37689.1"/>
    <property type="molecule type" value="Genomic_DNA"/>
</dbReference>
<feature type="transmembrane region" description="Helical" evidence="2">
    <location>
        <begin position="161"/>
        <end position="183"/>
    </location>
</feature>
<evidence type="ECO:0000313" key="5">
    <source>
        <dbReference type="Proteomes" id="UP001064879"/>
    </source>
</evidence>
<feature type="domain" description="Band 7" evidence="3">
    <location>
        <begin position="211"/>
        <end position="375"/>
    </location>
</feature>
<feature type="compositionally biased region" description="Low complexity" evidence="1">
    <location>
        <begin position="55"/>
        <end position="80"/>
    </location>
</feature>
<dbReference type="SUPFAM" id="SSF117892">
    <property type="entry name" value="Band 7/SPFH domain"/>
    <property type="match status" value="1"/>
</dbReference>
<dbReference type="Pfam" id="PF01145">
    <property type="entry name" value="Band_7"/>
    <property type="match status" value="1"/>
</dbReference>